<evidence type="ECO:0000313" key="6">
    <source>
        <dbReference type="Proteomes" id="UP001589698"/>
    </source>
</evidence>
<keyword evidence="6" id="KW-1185">Reference proteome</keyword>
<comment type="caution">
    <text evidence="5">The sequence shown here is derived from an EMBL/GenBank/DDBJ whole genome shotgun (WGS) entry which is preliminary data.</text>
</comment>
<dbReference type="Gene3D" id="1.10.30.50">
    <property type="match status" value="1"/>
</dbReference>
<evidence type="ECO:0000313" key="5">
    <source>
        <dbReference type="EMBL" id="MFC0223805.1"/>
    </source>
</evidence>
<evidence type="ECO:0000259" key="3">
    <source>
        <dbReference type="Pfam" id="PF01844"/>
    </source>
</evidence>
<dbReference type="Pfam" id="PF02720">
    <property type="entry name" value="DUF222"/>
    <property type="match status" value="1"/>
</dbReference>
<dbReference type="InterPro" id="IPR002711">
    <property type="entry name" value="HNH"/>
</dbReference>
<accession>A0ABV6E499</accession>
<dbReference type="InterPro" id="IPR003615">
    <property type="entry name" value="HNH_nuc"/>
</dbReference>
<gene>
    <name evidence="5" type="ORF">ACFFJG_15060</name>
</gene>
<keyword evidence="5" id="KW-0378">Hydrolase</keyword>
<organism evidence="5 6">
    <name type="scientific">Nocardioides zeicaulis</name>
    <dbReference type="NCBI Taxonomy" id="1776857"/>
    <lineage>
        <taxon>Bacteria</taxon>
        <taxon>Bacillati</taxon>
        <taxon>Actinomycetota</taxon>
        <taxon>Actinomycetes</taxon>
        <taxon>Propionibacteriales</taxon>
        <taxon>Nocardioidaceae</taxon>
        <taxon>Nocardioides</taxon>
    </lineage>
</organism>
<reference evidence="5 6" key="1">
    <citation type="submission" date="2024-09" db="EMBL/GenBank/DDBJ databases">
        <authorList>
            <person name="Sun Q."/>
            <person name="Mori K."/>
        </authorList>
    </citation>
    <scope>NUCLEOTIDE SEQUENCE [LARGE SCALE GENOMIC DNA]</scope>
    <source>
        <strain evidence="5 6">CCM 8654</strain>
    </source>
</reference>
<dbReference type="GO" id="GO:0004519">
    <property type="term" value="F:endonuclease activity"/>
    <property type="evidence" value="ECO:0007669"/>
    <property type="project" value="UniProtKB-KW"/>
</dbReference>
<feature type="domain" description="HNH" evidence="3">
    <location>
        <begin position="364"/>
        <end position="390"/>
    </location>
</feature>
<evidence type="ECO:0000256" key="2">
    <source>
        <dbReference type="SAM" id="MobiDB-lite"/>
    </source>
</evidence>
<name>A0ABV6E499_9ACTN</name>
<sequence>MIDTPAGPGGDEVDDDLAAADLHALADVVAALVPSGDAVDLLDGIEALQRLKAAAAAAEVVLTARFADLAGREDARADRSGRRTPPRAMTVGAEVAAATAASPWAGEQRVLLSRRLRDDLPHTLTALGRGELTEARAFAVAREVDHLDPDQRRRVDDDLAPRLPGLGDVRLRQAVRRACPTVAADAEARRHRRARADRRVTSRRLDDGTGQLVATLPLEDLAAARAALEAAAAGARAAGDDRTGGQVRADTLVARLTGRDPSTEATPVRVELVIGIESLVGNGAEPGLVLGEGFLPAALCTDLVRRASAAAKASLRRLFASPDDRALVAMESTSRRFDGALAELLDLRDRRTCRTSWCDAAVRHHDHVVPASRGGATSAANGQGLCERCNYVKEGPGWASWTSHPPGHPHRLETVSEHLRFTRSTAPPLPGGAAGSVHYSPLELRLAGSFTLAG</sequence>
<dbReference type="Pfam" id="PF01844">
    <property type="entry name" value="HNH"/>
    <property type="match status" value="1"/>
</dbReference>
<dbReference type="CDD" id="cd00085">
    <property type="entry name" value="HNHc"/>
    <property type="match status" value="1"/>
</dbReference>
<keyword evidence="5" id="KW-0255">Endonuclease</keyword>
<protein>
    <submittedName>
        <fullName evidence="5">HNH endonuclease</fullName>
    </submittedName>
</protein>
<dbReference type="RefSeq" id="WP_378519601.1">
    <property type="nucleotide sequence ID" value="NZ_CBCSDI010000065.1"/>
</dbReference>
<comment type="similarity">
    <text evidence="1">Belongs to the Rv1128c/1148c/1588c/1702c/1945/3466 family.</text>
</comment>
<evidence type="ECO:0000259" key="4">
    <source>
        <dbReference type="Pfam" id="PF02720"/>
    </source>
</evidence>
<evidence type="ECO:0000256" key="1">
    <source>
        <dbReference type="ARBA" id="ARBA00023450"/>
    </source>
</evidence>
<feature type="domain" description="DUF222" evidence="4">
    <location>
        <begin position="46"/>
        <end position="349"/>
    </location>
</feature>
<dbReference type="EMBL" id="JBHLXH010000002">
    <property type="protein sequence ID" value="MFC0223805.1"/>
    <property type="molecule type" value="Genomic_DNA"/>
</dbReference>
<proteinExistence type="inferred from homology"/>
<feature type="region of interest" description="Disordered" evidence="2">
    <location>
        <begin position="184"/>
        <end position="203"/>
    </location>
</feature>
<dbReference type="Proteomes" id="UP001589698">
    <property type="component" value="Unassembled WGS sequence"/>
</dbReference>
<dbReference type="InterPro" id="IPR003870">
    <property type="entry name" value="DUF222"/>
</dbReference>
<keyword evidence="5" id="KW-0540">Nuclease</keyword>